<dbReference type="AlphaFoldDB" id="L1J3A3"/>
<dbReference type="RefSeq" id="XP_005829555.1">
    <property type="nucleotide sequence ID" value="XM_005829498.1"/>
</dbReference>
<dbReference type="GO" id="GO:0005634">
    <property type="term" value="C:nucleus"/>
    <property type="evidence" value="ECO:0007669"/>
    <property type="project" value="InterPro"/>
</dbReference>
<accession>L1J3A3</accession>
<dbReference type="Proteomes" id="UP000011087">
    <property type="component" value="Unassembled WGS sequence"/>
</dbReference>
<dbReference type="InterPro" id="IPR009511">
    <property type="entry name" value="MAD1/Cdc20-bound-Mad2-bd"/>
</dbReference>
<keyword evidence="3" id="KW-1185">Reference proteome</keyword>
<name>L1J3A3_GUITC</name>
<evidence type="ECO:0000313" key="2">
    <source>
        <dbReference type="EnsemblProtists" id="EKX42575"/>
    </source>
</evidence>
<dbReference type="EMBL" id="JH993016">
    <property type="protein sequence ID" value="EKX42575.1"/>
    <property type="molecule type" value="Genomic_DNA"/>
</dbReference>
<gene>
    <name evidence="1" type="ORF">GUITHDRAFT_153565</name>
</gene>
<protein>
    <submittedName>
        <fullName evidence="1 2">Uncharacterized protein</fullName>
    </submittedName>
</protein>
<reference evidence="3" key="2">
    <citation type="submission" date="2012-11" db="EMBL/GenBank/DDBJ databases">
        <authorList>
            <person name="Kuo A."/>
            <person name="Curtis B.A."/>
            <person name="Tanifuji G."/>
            <person name="Burki F."/>
            <person name="Gruber A."/>
            <person name="Irimia M."/>
            <person name="Maruyama S."/>
            <person name="Arias M.C."/>
            <person name="Ball S.G."/>
            <person name="Gile G.H."/>
            <person name="Hirakawa Y."/>
            <person name="Hopkins J.F."/>
            <person name="Rensing S.A."/>
            <person name="Schmutz J."/>
            <person name="Symeonidi A."/>
            <person name="Elias M."/>
            <person name="Eveleigh R.J."/>
            <person name="Herman E.K."/>
            <person name="Klute M.J."/>
            <person name="Nakayama T."/>
            <person name="Obornik M."/>
            <person name="Reyes-Prieto A."/>
            <person name="Armbrust E.V."/>
            <person name="Aves S.J."/>
            <person name="Beiko R.G."/>
            <person name="Coutinho P."/>
            <person name="Dacks J.B."/>
            <person name="Durnford D.G."/>
            <person name="Fast N.M."/>
            <person name="Green B.R."/>
            <person name="Grisdale C."/>
            <person name="Hempe F."/>
            <person name="Henrissat B."/>
            <person name="Hoppner M.P."/>
            <person name="Ishida K.-I."/>
            <person name="Kim E."/>
            <person name="Koreny L."/>
            <person name="Kroth P.G."/>
            <person name="Liu Y."/>
            <person name="Malik S.-B."/>
            <person name="Maier U.G."/>
            <person name="McRose D."/>
            <person name="Mock T."/>
            <person name="Neilson J.A."/>
            <person name="Onodera N.T."/>
            <person name="Poole A.M."/>
            <person name="Pritham E.J."/>
            <person name="Richards T.A."/>
            <person name="Rocap G."/>
            <person name="Roy S.W."/>
            <person name="Sarai C."/>
            <person name="Schaack S."/>
            <person name="Shirato S."/>
            <person name="Slamovits C.H."/>
            <person name="Spencer D.F."/>
            <person name="Suzuki S."/>
            <person name="Worden A.Z."/>
            <person name="Zauner S."/>
            <person name="Barry K."/>
            <person name="Bell C."/>
            <person name="Bharti A.K."/>
            <person name="Crow J.A."/>
            <person name="Grimwood J."/>
            <person name="Kramer R."/>
            <person name="Lindquist E."/>
            <person name="Lucas S."/>
            <person name="Salamov A."/>
            <person name="McFadden G.I."/>
            <person name="Lane C.E."/>
            <person name="Keeling P.J."/>
            <person name="Gray M.W."/>
            <person name="Grigoriev I.V."/>
            <person name="Archibald J.M."/>
        </authorList>
    </citation>
    <scope>NUCLEOTIDE SEQUENCE</scope>
    <source>
        <strain evidence="3">CCMP2712</strain>
    </source>
</reference>
<dbReference type="GO" id="GO:0007096">
    <property type="term" value="P:regulation of exit from mitosis"/>
    <property type="evidence" value="ECO:0007669"/>
    <property type="project" value="InterPro"/>
</dbReference>
<evidence type="ECO:0000313" key="3">
    <source>
        <dbReference type="Proteomes" id="UP000011087"/>
    </source>
</evidence>
<dbReference type="Gene3D" id="3.30.900.20">
    <property type="match status" value="1"/>
</dbReference>
<dbReference type="PaxDb" id="55529-EKX42575"/>
<dbReference type="PANTHER" id="PTHR15681:SF1">
    <property type="entry name" value="MAD2L1-BINDING PROTEIN"/>
    <property type="match status" value="1"/>
</dbReference>
<dbReference type="EnsemblProtists" id="EKX42575">
    <property type="protein sequence ID" value="EKX42575"/>
    <property type="gene ID" value="GUITHDRAFT_153565"/>
</dbReference>
<dbReference type="Pfam" id="PF06581">
    <property type="entry name" value="p31comet"/>
    <property type="match status" value="1"/>
</dbReference>
<organism evidence="1">
    <name type="scientific">Guillardia theta (strain CCMP2712)</name>
    <name type="common">Cryptophyte</name>
    <dbReference type="NCBI Taxonomy" id="905079"/>
    <lineage>
        <taxon>Eukaryota</taxon>
        <taxon>Cryptophyceae</taxon>
        <taxon>Pyrenomonadales</taxon>
        <taxon>Geminigeraceae</taxon>
        <taxon>Guillardia</taxon>
    </lineage>
</organism>
<evidence type="ECO:0000313" key="1">
    <source>
        <dbReference type="EMBL" id="EKX42575.1"/>
    </source>
</evidence>
<dbReference type="OrthoDB" id="2387165at2759"/>
<dbReference type="GeneID" id="17299104"/>
<dbReference type="OMA" id="ISIHICS"/>
<sequence>MEKVHHLSCGFPARLHRHCQAQVAQAFLKHLLFIRQQIPIPYDQFRKQVLVADDAQSKKTARSKALSRKCRKFIEGSDYALESFHELFAHHDVTSIAIAFGPTPINPRQLFLLKFDDSSTEDIESSKLQKLGMDASRAIVRQCIGSGISEFDSPSLPQKIYLMAYVRNYGISPESGSDEQQTRFHGWNCKHNFGLKARKCSPIILYVGSHQFCSSAPEDSTFVSETNLDAIAKDIEAESNSSSQEPSHTSIWLQCQAVLKGLVPENSSGSDSTSMI</sequence>
<dbReference type="InterPro" id="IPR053729">
    <property type="entry name" value="MAD2L1BP_domain_sf"/>
</dbReference>
<proteinExistence type="predicted"/>
<reference evidence="1 3" key="1">
    <citation type="journal article" date="2012" name="Nature">
        <title>Algal genomes reveal evolutionary mosaicism and the fate of nucleomorphs.</title>
        <authorList>
            <consortium name="DOE Joint Genome Institute"/>
            <person name="Curtis B.A."/>
            <person name="Tanifuji G."/>
            <person name="Burki F."/>
            <person name="Gruber A."/>
            <person name="Irimia M."/>
            <person name="Maruyama S."/>
            <person name="Arias M.C."/>
            <person name="Ball S.G."/>
            <person name="Gile G.H."/>
            <person name="Hirakawa Y."/>
            <person name="Hopkins J.F."/>
            <person name="Kuo A."/>
            <person name="Rensing S.A."/>
            <person name="Schmutz J."/>
            <person name="Symeonidi A."/>
            <person name="Elias M."/>
            <person name="Eveleigh R.J."/>
            <person name="Herman E.K."/>
            <person name="Klute M.J."/>
            <person name="Nakayama T."/>
            <person name="Obornik M."/>
            <person name="Reyes-Prieto A."/>
            <person name="Armbrust E.V."/>
            <person name="Aves S.J."/>
            <person name="Beiko R.G."/>
            <person name="Coutinho P."/>
            <person name="Dacks J.B."/>
            <person name="Durnford D.G."/>
            <person name="Fast N.M."/>
            <person name="Green B.R."/>
            <person name="Grisdale C.J."/>
            <person name="Hempel F."/>
            <person name="Henrissat B."/>
            <person name="Hoppner M.P."/>
            <person name="Ishida K."/>
            <person name="Kim E."/>
            <person name="Koreny L."/>
            <person name="Kroth P.G."/>
            <person name="Liu Y."/>
            <person name="Malik S.B."/>
            <person name="Maier U.G."/>
            <person name="McRose D."/>
            <person name="Mock T."/>
            <person name="Neilson J.A."/>
            <person name="Onodera N.T."/>
            <person name="Poole A.M."/>
            <person name="Pritham E.J."/>
            <person name="Richards T.A."/>
            <person name="Rocap G."/>
            <person name="Roy S.W."/>
            <person name="Sarai C."/>
            <person name="Schaack S."/>
            <person name="Shirato S."/>
            <person name="Slamovits C.H."/>
            <person name="Spencer D.F."/>
            <person name="Suzuki S."/>
            <person name="Worden A.Z."/>
            <person name="Zauner S."/>
            <person name="Barry K."/>
            <person name="Bell C."/>
            <person name="Bharti A.K."/>
            <person name="Crow J.A."/>
            <person name="Grimwood J."/>
            <person name="Kramer R."/>
            <person name="Lindquist E."/>
            <person name="Lucas S."/>
            <person name="Salamov A."/>
            <person name="McFadden G.I."/>
            <person name="Lane C.E."/>
            <person name="Keeling P.J."/>
            <person name="Gray M.W."/>
            <person name="Grigoriev I.V."/>
            <person name="Archibald J.M."/>
        </authorList>
    </citation>
    <scope>NUCLEOTIDE SEQUENCE</scope>
    <source>
        <strain evidence="1 3">CCMP2712</strain>
    </source>
</reference>
<dbReference type="PANTHER" id="PTHR15681">
    <property type="entry name" value="MAD2L1-BINDING PROTEIN"/>
    <property type="match status" value="1"/>
</dbReference>
<dbReference type="KEGG" id="gtt:GUITHDRAFT_153565"/>
<reference evidence="2" key="3">
    <citation type="submission" date="2016-03" db="UniProtKB">
        <authorList>
            <consortium name="EnsemblProtists"/>
        </authorList>
    </citation>
    <scope>IDENTIFICATION</scope>
</reference>
<dbReference type="HOGENOM" id="CLU_922615_0_0_1"/>